<evidence type="ECO:0000256" key="6">
    <source>
        <dbReference type="ARBA" id="ARBA00022723"/>
    </source>
</evidence>
<comment type="caution">
    <text evidence="11">The sequence shown here is derived from an EMBL/GenBank/DDBJ whole genome shotgun (WGS) entry which is preliminary data.</text>
</comment>
<dbReference type="GO" id="GO:0004000">
    <property type="term" value="F:adenosine deaminase activity"/>
    <property type="evidence" value="ECO:0007669"/>
    <property type="project" value="TreeGrafter"/>
</dbReference>
<evidence type="ECO:0000259" key="10">
    <source>
        <dbReference type="Pfam" id="PF00962"/>
    </source>
</evidence>
<evidence type="ECO:0000256" key="5">
    <source>
        <dbReference type="ARBA" id="ARBA00022525"/>
    </source>
</evidence>
<dbReference type="GO" id="GO:0046872">
    <property type="term" value="F:metal ion binding"/>
    <property type="evidence" value="ECO:0007669"/>
    <property type="project" value="UniProtKB-KW"/>
</dbReference>
<dbReference type="InterPro" id="IPR001365">
    <property type="entry name" value="A_deaminase_dom"/>
</dbReference>
<evidence type="ECO:0000256" key="7">
    <source>
        <dbReference type="ARBA" id="ARBA00022729"/>
    </source>
</evidence>
<dbReference type="PANTHER" id="PTHR11409">
    <property type="entry name" value="ADENOSINE DEAMINASE"/>
    <property type="match status" value="1"/>
</dbReference>
<dbReference type="OrthoDB" id="7202371at2759"/>
<dbReference type="EMBL" id="VNKQ01000010">
    <property type="protein sequence ID" value="KAG0648387.1"/>
    <property type="molecule type" value="Genomic_DNA"/>
</dbReference>
<comment type="similarity">
    <text evidence="3">Belongs to the metallo-dependent hydrolases superfamily. Adenosine and AMP deaminases family. ADGF subfamily.</text>
</comment>
<keyword evidence="7" id="KW-0732">Signal</keyword>
<keyword evidence="6" id="KW-0479">Metal-binding</keyword>
<organism evidence="11 12">
    <name type="scientific">Hyphodiscus hymeniophilus</name>
    <dbReference type="NCBI Taxonomy" id="353542"/>
    <lineage>
        <taxon>Eukaryota</taxon>
        <taxon>Fungi</taxon>
        <taxon>Dikarya</taxon>
        <taxon>Ascomycota</taxon>
        <taxon>Pezizomycotina</taxon>
        <taxon>Leotiomycetes</taxon>
        <taxon>Helotiales</taxon>
        <taxon>Hyphodiscaceae</taxon>
        <taxon>Hyphodiscus</taxon>
    </lineage>
</organism>
<dbReference type="Gene3D" id="3.20.20.140">
    <property type="entry name" value="Metal-dependent hydrolases"/>
    <property type="match status" value="1"/>
</dbReference>
<keyword evidence="8" id="KW-0378">Hydrolase</keyword>
<evidence type="ECO:0000256" key="1">
    <source>
        <dbReference type="ARBA" id="ARBA00001947"/>
    </source>
</evidence>
<proteinExistence type="inferred from homology"/>
<dbReference type="PANTHER" id="PTHR11409:SF39">
    <property type="entry name" value="ADENOSINE DEAMINASE 2"/>
    <property type="match status" value="1"/>
</dbReference>
<feature type="domain" description="Adenosine deaminase" evidence="10">
    <location>
        <begin position="212"/>
        <end position="492"/>
    </location>
</feature>
<evidence type="ECO:0000256" key="8">
    <source>
        <dbReference type="ARBA" id="ARBA00022801"/>
    </source>
</evidence>
<gene>
    <name evidence="11" type="ORF">D0Z07_5113</name>
</gene>
<sequence>MRSTGMATSRDSLACTKFFEGRAALIVEEKRQRSGIMDHDHEFREALTPIAQRASAIVSRLRHEERTSIWKTQGQESHELFPGMMFNAAKSHMEGTRLWEIVRKMPKGALLHAHLGATVDLEWVFRTALETPGMCISSSTRLDSAATRQNAMVKFSINKANYKKSSSIWSPYYTPESLIPIEDAASTFPDGPGGREAFVQWMKDCCSITQDESLQHHLGVDDVWKKLQNAFVILCPIIYYEPVMRAFLRQLFRTLLEDGVRWVELRTVFITPFLLEGEESPPTSRSQDLARVFTEEIAKFRSEEEGFWGARFIWTAMRGGNRTQILDDMKQCIEIKKSFPELISGYDLVGQEDLGRTLHDLIPELIWFKEACTTAGVEIPFFFHAGECLGDGDETDQNLFDAVLFGTRRIGHGFSLYKHPLLIDMVKEKNILIESCPISNEVLRYTASILSHPLPALLARGVKAALSNDDPALLGQGTSGVTHDFWQALQGWENLGLEGLWSAFQDQTEQEWLRDVEAGTQGGGIKAKRMQQWATDWETFCQWVVAEFGEKI</sequence>
<dbReference type="Pfam" id="PF00962">
    <property type="entry name" value="A_deaminase"/>
    <property type="match status" value="1"/>
</dbReference>
<comment type="subcellular location">
    <subcellularLocation>
        <location evidence="2">Secreted</location>
    </subcellularLocation>
</comment>
<name>A0A9P7AWF7_9HELO</name>
<keyword evidence="12" id="KW-1185">Reference proteome</keyword>
<dbReference type="InterPro" id="IPR032466">
    <property type="entry name" value="Metal_Hydrolase"/>
</dbReference>
<dbReference type="FunFam" id="3.20.20.140:FF:000017">
    <property type="entry name" value="Adenosine deaminase 2"/>
    <property type="match status" value="1"/>
</dbReference>
<dbReference type="EC" id="3.5.4.4" evidence="4"/>
<dbReference type="SUPFAM" id="SSF51556">
    <property type="entry name" value="Metallo-dependent hydrolases"/>
    <property type="match status" value="1"/>
</dbReference>
<evidence type="ECO:0000313" key="12">
    <source>
        <dbReference type="Proteomes" id="UP000785200"/>
    </source>
</evidence>
<comment type="cofactor">
    <cofactor evidence="1">
        <name>Zn(2+)</name>
        <dbReference type="ChEBI" id="CHEBI:29105"/>
    </cofactor>
</comment>
<evidence type="ECO:0000256" key="2">
    <source>
        <dbReference type="ARBA" id="ARBA00004613"/>
    </source>
</evidence>
<dbReference type="Proteomes" id="UP000785200">
    <property type="component" value="Unassembled WGS sequence"/>
</dbReference>
<dbReference type="GO" id="GO:0005576">
    <property type="term" value="C:extracellular region"/>
    <property type="evidence" value="ECO:0007669"/>
    <property type="project" value="UniProtKB-SubCell"/>
</dbReference>
<evidence type="ECO:0000313" key="11">
    <source>
        <dbReference type="EMBL" id="KAG0648387.1"/>
    </source>
</evidence>
<evidence type="ECO:0000256" key="3">
    <source>
        <dbReference type="ARBA" id="ARBA00006083"/>
    </source>
</evidence>
<evidence type="ECO:0000256" key="4">
    <source>
        <dbReference type="ARBA" id="ARBA00012784"/>
    </source>
</evidence>
<comment type="catalytic activity">
    <reaction evidence="9">
        <text>adenosine + H2O + H(+) = inosine + NH4(+)</text>
        <dbReference type="Rhea" id="RHEA:24408"/>
        <dbReference type="ChEBI" id="CHEBI:15377"/>
        <dbReference type="ChEBI" id="CHEBI:15378"/>
        <dbReference type="ChEBI" id="CHEBI:16335"/>
        <dbReference type="ChEBI" id="CHEBI:17596"/>
        <dbReference type="ChEBI" id="CHEBI:28938"/>
        <dbReference type="EC" id="3.5.4.4"/>
    </reaction>
</comment>
<dbReference type="GO" id="GO:0046103">
    <property type="term" value="P:inosine biosynthetic process"/>
    <property type="evidence" value="ECO:0007669"/>
    <property type="project" value="TreeGrafter"/>
</dbReference>
<keyword evidence="5" id="KW-0964">Secreted</keyword>
<reference evidence="11" key="1">
    <citation type="submission" date="2019-07" db="EMBL/GenBank/DDBJ databases">
        <title>Hyphodiscus hymeniophilus genome sequencing and assembly.</title>
        <authorList>
            <person name="Kramer G."/>
            <person name="Nodwell J."/>
        </authorList>
    </citation>
    <scope>NUCLEOTIDE SEQUENCE</scope>
    <source>
        <strain evidence="11">ATCC 34498</strain>
    </source>
</reference>
<dbReference type="InterPro" id="IPR006330">
    <property type="entry name" value="Ado/ade_deaminase"/>
</dbReference>
<dbReference type="AlphaFoldDB" id="A0A9P7AWF7"/>
<evidence type="ECO:0000256" key="9">
    <source>
        <dbReference type="ARBA" id="ARBA00047764"/>
    </source>
</evidence>
<accession>A0A9P7AWF7</accession>
<protein>
    <recommendedName>
        <fullName evidence="4">adenosine deaminase</fullName>
        <ecNumber evidence="4">3.5.4.4</ecNumber>
    </recommendedName>
</protein>
<dbReference type="GO" id="GO:0006154">
    <property type="term" value="P:adenosine catabolic process"/>
    <property type="evidence" value="ECO:0007669"/>
    <property type="project" value="TreeGrafter"/>
</dbReference>